<dbReference type="InterPro" id="IPR052298">
    <property type="entry name" value="ZMYND10"/>
</dbReference>
<evidence type="ECO:0000256" key="12">
    <source>
        <dbReference type="ARBA" id="ARBA00024190"/>
    </source>
</evidence>
<protein>
    <recommendedName>
        <fullName evidence="4">Zinc finger MYND domain-containing protein 10</fullName>
    </recommendedName>
</protein>
<evidence type="ECO:0000256" key="4">
    <source>
        <dbReference type="ARBA" id="ARBA00016317"/>
    </source>
</evidence>
<comment type="subcellular location">
    <subcellularLocation>
        <location evidence="1">Apical cell membrane</location>
    </subcellularLocation>
    <subcellularLocation>
        <location evidence="2">Cytoplasm</location>
        <location evidence="2">Cytoskeleton</location>
        <location evidence="2">Microtubule organizing center</location>
        <location evidence="2">Centrosome</location>
        <location evidence="2">Centriolar satellite</location>
    </subcellularLocation>
    <subcellularLocation>
        <location evidence="12">Dynein axonemal particle</location>
    </subcellularLocation>
</comment>
<dbReference type="PANTHER" id="PTHR13244:SF7">
    <property type="entry name" value="ZINC FINGER MYND DOMAIN-CONTAINING PROTEIN 10"/>
    <property type="match status" value="1"/>
</dbReference>
<dbReference type="FunFam" id="6.10.140.2220:FF:000009">
    <property type="entry name" value="Zinc finger MYND domain-containing protein 10"/>
    <property type="match status" value="1"/>
</dbReference>
<evidence type="ECO:0000256" key="5">
    <source>
        <dbReference type="ARBA" id="ARBA00022475"/>
    </source>
</evidence>
<dbReference type="GO" id="GO:0036158">
    <property type="term" value="P:outer dynein arm assembly"/>
    <property type="evidence" value="ECO:0007669"/>
    <property type="project" value="TreeGrafter"/>
</dbReference>
<evidence type="ECO:0000313" key="17">
    <source>
        <dbReference type="Proteomes" id="UP000660247"/>
    </source>
</evidence>
<dbReference type="InterPro" id="IPR002893">
    <property type="entry name" value="Znf_MYND"/>
</dbReference>
<evidence type="ECO:0000256" key="7">
    <source>
        <dbReference type="ARBA" id="ARBA00022723"/>
    </source>
</evidence>
<keyword evidence="17" id="KW-1185">Reference proteome</keyword>
<keyword evidence="7" id="KW-0479">Metal-binding</keyword>
<keyword evidence="11" id="KW-0206">Cytoskeleton</keyword>
<evidence type="ECO:0000256" key="11">
    <source>
        <dbReference type="ARBA" id="ARBA00023212"/>
    </source>
</evidence>
<organism evidence="16 17">
    <name type="scientific">Todus mexicanus</name>
    <name type="common">Puerto Rican tody</name>
    <dbReference type="NCBI Taxonomy" id="135184"/>
    <lineage>
        <taxon>Eukaryota</taxon>
        <taxon>Metazoa</taxon>
        <taxon>Chordata</taxon>
        <taxon>Craniata</taxon>
        <taxon>Vertebrata</taxon>
        <taxon>Euteleostomi</taxon>
        <taxon>Archelosauria</taxon>
        <taxon>Archosauria</taxon>
        <taxon>Dinosauria</taxon>
        <taxon>Saurischia</taxon>
        <taxon>Theropoda</taxon>
        <taxon>Coelurosauria</taxon>
        <taxon>Aves</taxon>
        <taxon>Neognathae</taxon>
        <taxon>Neoaves</taxon>
        <taxon>Telluraves</taxon>
        <taxon>Coraciimorphae</taxon>
        <taxon>Coraciiformes</taxon>
        <taxon>Todidae</taxon>
        <taxon>Todus</taxon>
    </lineage>
</organism>
<evidence type="ECO:0000256" key="3">
    <source>
        <dbReference type="ARBA" id="ARBA00005373"/>
    </source>
</evidence>
<dbReference type="OrthoDB" id="432970at2759"/>
<dbReference type="GO" id="GO:0036159">
    <property type="term" value="P:inner dynein arm assembly"/>
    <property type="evidence" value="ECO:0007669"/>
    <property type="project" value="TreeGrafter"/>
</dbReference>
<sequence>VPPQELQKQAQAMEFEISLKALSVLRFITDQVDSLPLSALTRMLSTHNLPCLLVELVEHCPWSCWEAGKLKKFENGSWHVVPPEDQVKMTKLDGQVWLALLNLLLSPECQRKYHFDGFNKSQLLKVRPCTVKHLWLGCELPSLPLCLSHQVPVIWDQILKKNTGKWEAIAKHQVKRVFSPTEEELTLQARRWTQIYSLDMMEALVPDKPCCRVCGAEAAKRCSRCRNEWYCTRACQVQHWQKHKAACNLMA</sequence>
<keyword evidence="6" id="KW-0963">Cytoplasm</keyword>
<evidence type="ECO:0000256" key="10">
    <source>
        <dbReference type="ARBA" id="ARBA00023136"/>
    </source>
</evidence>
<name>A0A851D4Q0_TODME</name>
<dbReference type="GO" id="GO:0034451">
    <property type="term" value="C:centriolar satellite"/>
    <property type="evidence" value="ECO:0007669"/>
    <property type="project" value="UniProtKB-SubCell"/>
</dbReference>
<evidence type="ECO:0000256" key="14">
    <source>
        <dbReference type="PROSITE-ProRule" id="PRU00134"/>
    </source>
</evidence>
<keyword evidence="5" id="KW-1003">Cell membrane</keyword>
<evidence type="ECO:0000256" key="13">
    <source>
        <dbReference type="ARBA" id="ARBA00045527"/>
    </source>
</evidence>
<evidence type="ECO:0000256" key="1">
    <source>
        <dbReference type="ARBA" id="ARBA00004221"/>
    </source>
</evidence>
<proteinExistence type="inferred from homology"/>
<dbReference type="PROSITE" id="PS50865">
    <property type="entry name" value="ZF_MYND_2"/>
    <property type="match status" value="1"/>
</dbReference>
<comment type="caution">
    <text evidence="16">The sequence shown here is derived from an EMBL/GenBank/DDBJ whole genome shotgun (WGS) entry which is preliminary data.</text>
</comment>
<keyword evidence="9" id="KW-0862">Zinc</keyword>
<reference evidence="16" key="1">
    <citation type="submission" date="2019-10" db="EMBL/GenBank/DDBJ databases">
        <title>Bird 10,000 Genomes (B10K) Project - Family phase.</title>
        <authorList>
            <person name="Zhang G."/>
        </authorList>
    </citation>
    <scope>NUCLEOTIDE SEQUENCE</scope>
    <source>
        <strain evidence="16">B10K-DU-002-69</strain>
        <tissue evidence="16">Muscle</tissue>
    </source>
</reference>
<comment type="similarity">
    <text evidence="3">Belongs to the ZMYND10 family.</text>
</comment>
<dbReference type="GO" id="GO:0120293">
    <property type="term" value="C:dynein axonemal particle"/>
    <property type="evidence" value="ECO:0007669"/>
    <property type="project" value="UniProtKB-SubCell"/>
</dbReference>
<comment type="function">
    <text evidence="13">Plays a role in axonemal structure organization and motility. Involved in axonemal pre-assembly of inner and outer dynein arms (IDA and ODA, respectively) for proper axoneme building for cilia motility. May act by indirectly regulating transcription of dynein proteins.</text>
</comment>
<evidence type="ECO:0000256" key="6">
    <source>
        <dbReference type="ARBA" id="ARBA00022490"/>
    </source>
</evidence>
<dbReference type="AlphaFoldDB" id="A0A851D4Q0"/>
<evidence type="ECO:0000256" key="9">
    <source>
        <dbReference type="ARBA" id="ARBA00022833"/>
    </source>
</evidence>
<feature type="non-terminal residue" evidence="16">
    <location>
        <position position="251"/>
    </location>
</feature>
<dbReference type="GO" id="GO:0016324">
    <property type="term" value="C:apical plasma membrane"/>
    <property type="evidence" value="ECO:0007669"/>
    <property type="project" value="UniProtKB-SubCell"/>
</dbReference>
<accession>A0A851D4Q0</accession>
<dbReference type="EMBL" id="WEIS01029192">
    <property type="protein sequence ID" value="NWI64689.1"/>
    <property type="molecule type" value="Genomic_DNA"/>
</dbReference>
<evidence type="ECO:0000256" key="2">
    <source>
        <dbReference type="ARBA" id="ARBA00004607"/>
    </source>
</evidence>
<dbReference type="GO" id="GO:0008270">
    <property type="term" value="F:zinc ion binding"/>
    <property type="evidence" value="ECO:0007669"/>
    <property type="project" value="UniProtKB-KW"/>
</dbReference>
<evidence type="ECO:0000256" key="8">
    <source>
        <dbReference type="ARBA" id="ARBA00022771"/>
    </source>
</evidence>
<dbReference type="Gene3D" id="6.10.140.2220">
    <property type="match status" value="1"/>
</dbReference>
<dbReference type="Proteomes" id="UP000660247">
    <property type="component" value="Unassembled WGS sequence"/>
</dbReference>
<keyword evidence="10" id="KW-0472">Membrane</keyword>
<dbReference type="SUPFAM" id="SSF144232">
    <property type="entry name" value="HIT/MYND zinc finger-like"/>
    <property type="match status" value="1"/>
</dbReference>
<keyword evidence="8 14" id="KW-0863">Zinc-finger</keyword>
<dbReference type="GO" id="GO:0044458">
    <property type="term" value="P:motile cilium assembly"/>
    <property type="evidence" value="ECO:0007669"/>
    <property type="project" value="TreeGrafter"/>
</dbReference>
<evidence type="ECO:0000313" key="16">
    <source>
        <dbReference type="EMBL" id="NWI64689.1"/>
    </source>
</evidence>
<feature type="non-terminal residue" evidence="16">
    <location>
        <position position="1"/>
    </location>
</feature>
<dbReference type="PANTHER" id="PTHR13244">
    <property type="entry name" value="ZINC FINGER MYND DOMAIN CONTAINING PROTEIN 10"/>
    <property type="match status" value="1"/>
</dbReference>
<evidence type="ECO:0000259" key="15">
    <source>
        <dbReference type="PROSITE" id="PS50865"/>
    </source>
</evidence>
<feature type="domain" description="MYND-type" evidence="15">
    <location>
        <begin position="211"/>
        <end position="247"/>
    </location>
</feature>
<gene>
    <name evidence="16" type="primary">Zmynd10</name>
    <name evidence="16" type="ORF">TODMEX_R08993</name>
</gene>
<dbReference type="Pfam" id="PF01753">
    <property type="entry name" value="zf-MYND"/>
    <property type="match status" value="1"/>
</dbReference>